<name>A0A1W6BYD4_9BACT</name>
<organism evidence="3 4">
    <name type="scientific">Campylobacter cuniculorum DSM 23162 = LMG 24588</name>
    <dbReference type="NCBI Taxonomy" id="1121267"/>
    <lineage>
        <taxon>Bacteria</taxon>
        <taxon>Pseudomonadati</taxon>
        <taxon>Campylobacterota</taxon>
        <taxon>Epsilonproteobacteria</taxon>
        <taxon>Campylobacterales</taxon>
        <taxon>Campylobacteraceae</taxon>
        <taxon>Campylobacter</taxon>
    </lineage>
</organism>
<dbReference type="GO" id="GO:0006270">
    <property type="term" value="P:DNA replication initiation"/>
    <property type="evidence" value="ECO:0007669"/>
    <property type="project" value="InterPro"/>
</dbReference>
<evidence type="ECO:0000313" key="3">
    <source>
        <dbReference type="EMBL" id="ARJ57098.1"/>
    </source>
</evidence>
<dbReference type="Gene3D" id="1.10.10.10">
    <property type="entry name" value="Winged helix-like DNA-binding domain superfamily/Winged helix DNA-binding domain"/>
    <property type="match status" value="1"/>
</dbReference>
<dbReference type="AlphaFoldDB" id="A0A1W6BYD4"/>
<dbReference type="InterPro" id="IPR036388">
    <property type="entry name" value="WH-like_DNA-bd_sf"/>
</dbReference>
<evidence type="ECO:0000313" key="4">
    <source>
        <dbReference type="Proteomes" id="UP000192902"/>
    </source>
</evidence>
<dbReference type="InterPro" id="IPR000525">
    <property type="entry name" value="Initiator_Rep_WH1"/>
</dbReference>
<dbReference type="Pfam" id="PF21205">
    <property type="entry name" value="Rep3_C"/>
    <property type="match status" value="1"/>
</dbReference>
<dbReference type="OrthoDB" id="5362765at2"/>
<evidence type="ECO:0000256" key="1">
    <source>
        <dbReference type="ARBA" id="ARBA00038283"/>
    </source>
</evidence>
<gene>
    <name evidence="3" type="ORF">CCUN_1515</name>
</gene>
<accession>A0A1W6BYD4</accession>
<evidence type="ECO:0000259" key="2">
    <source>
        <dbReference type="Pfam" id="PF01051"/>
    </source>
</evidence>
<dbReference type="EMBL" id="CP020867">
    <property type="protein sequence ID" value="ARJ57098.1"/>
    <property type="molecule type" value="Genomic_DNA"/>
</dbReference>
<protein>
    <submittedName>
        <fullName evidence="3">Replication protein</fullName>
    </submittedName>
</protein>
<dbReference type="STRING" id="1121267.CCUN_1515"/>
<dbReference type="KEGG" id="ccun:CCUN_1515"/>
<dbReference type="RefSeq" id="WP_027305999.1">
    <property type="nucleotide sequence ID" value="NZ_CP020867.1"/>
</dbReference>
<comment type="similarity">
    <text evidence="1">Belongs to the initiator RepB protein family.</text>
</comment>
<dbReference type="InterPro" id="IPR036390">
    <property type="entry name" value="WH_DNA-bd_sf"/>
</dbReference>
<dbReference type="Pfam" id="PF01051">
    <property type="entry name" value="Rep3_N"/>
    <property type="match status" value="1"/>
</dbReference>
<sequence length="303" mass="36374">MSFAQFVTFDFVEGNYTLKFTQRSQNKLIDTSFSCSNEINSIIFPNFTAMDFNIFFTICYFVSKHIKENGGIKTIKRNKIDVDIKDEYTHDFIEVSYSDLKIFLPQIKNKKRFYKQIYEFSNYKLSNLVLNHIKYKDIKEFNDEGKGEIKIFQFFDVIIVDNFKEILKLKINPYAYFILSKFNNFMSFDMNEFCSFENKYTKTLFRLLKQYENGVSETGADNLNKKSIYMNKDEFQKFIDNSNNYNYNVYDLEKKTIKPSIKELNLGSYSFKNVDYERIYADNKNTKMRKVKGFRFIFEKRND</sequence>
<feature type="domain" description="Initiator Rep protein WH1" evidence="2">
    <location>
        <begin position="79"/>
        <end position="209"/>
    </location>
</feature>
<dbReference type="eggNOG" id="COG5527">
    <property type="taxonomic scope" value="Bacteria"/>
</dbReference>
<dbReference type="Proteomes" id="UP000192902">
    <property type="component" value="Chromosome"/>
</dbReference>
<dbReference type="SUPFAM" id="SSF46785">
    <property type="entry name" value="Winged helix' DNA-binding domain"/>
    <property type="match status" value="1"/>
</dbReference>
<proteinExistence type="inferred from homology"/>
<dbReference type="GO" id="GO:0003887">
    <property type="term" value="F:DNA-directed DNA polymerase activity"/>
    <property type="evidence" value="ECO:0007669"/>
    <property type="project" value="InterPro"/>
</dbReference>
<reference evidence="3 4" key="1">
    <citation type="submission" date="2017-04" db="EMBL/GenBank/DDBJ databases">
        <title>Complete genome sequence of the Campylobacter cuniculorum type strain LMG24588.</title>
        <authorList>
            <person name="Miller W.G."/>
            <person name="Yee E."/>
            <person name="Revez J."/>
            <person name="Bono J.L."/>
            <person name="Rossi M."/>
        </authorList>
    </citation>
    <scope>NUCLEOTIDE SEQUENCE [LARGE SCALE GENOMIC DNA]</scope>
    <source>
        <strain evidence="3 4">LMG 24588</strain>
    </source>
</reference>